<evidence type="ECO:0000313" key="2">
    <source>
        <dbReference type="EMBL" id="GID12783.1"/>
    </source>
</evidence>
<feature type="region of interest" description="Disordered" evidence="1">
    <location>
        <begin position="1"/>
        <end position="33"/>
    </location>
</feature>
<comment type="caution">
    <text evidence="2">The sequence shown here is derived from an EMBL/GenBank/DDBJ whole genome shotgun (WGS) entry which is preliminary data.</text>
</comment>
<gene>
    <name evidence="2" type="ORF">Aru02nite_36720</name>
</gene>
<name>A0A8J3JDG6_9ACTN</name>
<evidence type="ECO:0000256" key="1">
    <source>
        <dbReference type="SAM" id="MobiDB-lite"/>
    </source>
</evidence>
<protein>
    <submittedName>
        <fullName evidence="2">Uncharacterized protein</fullName>
    </submittedName>
</protein>
<dbReference type="Proteomes" id="UP000612808">
    <property type="component" value="Unassembled WGS sequence"/>
</dbReference>
<keyword evidence="3" id="KW-1185">Reference proteome</keyword>
<dbReference type="RefSeq" id="WP_203659094.1">
    <property type="nucleotide sequence ID" value="NZ_BAAAZM010000008.1"/>
</dbReference>
<evidence type="ECO:0000313" key="3">
    <source>
        <dbReference type="Proteomes" id="UP000612808"/>
    </source>
</evidence>
<sequence length="75" mass="7957">MDPHTANPLLARAADRLLRGHHPDDAQPSRCAHPRCHQPFPCSTVRVAAQAAAQADDAAVRTARELAGVGGAAWR</sequence>
<reference evidence="2" key="1">
    <citation type="submission" date="2021-01" db="EMBL/GenBank/DDBJ databases">
        <title>Whole genome shotgun sequence of Actinocatenispora rupis NBRC 107355.</title>
        <authorList>
            <person name="Komaki H."/>
            <person name="Tamura T."/>
        </authorList>
    </citation>
    <scope>NUCLEOTIDE SEQUENCE</scope>
    <source>
        <strain evidence="2">NBRC 107355</strain>
    </source>
</reference>
<dbReference type="EMBL" id="BOMB01000021">
    <property type="protein sequence ID" value="GID12783.1"/>
    <property type="molecule type" value="Genomic_DNA"/>
</dbReference>
<accession>A0A8J3JDG6</accession>
<proteinExistence type="predicted"/>
<feature type="compositionally biased region" description="Basic and acidic residues" evidence="1">
    <location>
        <begin position="13"/>
        <end position="27"/>
    </location>
</feature>
<dbReference type="AlphaFoldDB" id="A0A8J3JDG6"/>
<organism evidence="2 3">
    <name type="scientific">Actinocatenispora rupis</name>
    <dbReference type="NCBI Taxonomy" id="519421"/>
    <lineage>
        <taxon>Bacteria</taxon>
        <taxon>Bacillati</taxon>
        <taxon>Actinomycetota</taxon>
        <taxon>Actinomycetes</taxon>
        <taxon>Micromonosporales</taxon>
        <taxon>Micromonosporaceae</taxon>
        <taxon>Actinocatenispora</taxon>
    </lineage>
</organism>